<evidence type="ECO:0000313" key="5">
    <source>
        <dbReference type="EMBL" id="CCH20380.1"/>
    </source>
</evidence>
<dbReference type="OrthoDB" id="9778118at2"/>
<feature type="region of interest" description="Disordered" evidence="3">
    <location>
        <begin position="159"/>
        <end position="183"/>
    </location>
</feature>
<evidence type="ECO:0000313" key="6">
    <source>
        <dbReference type="Proteomes" id="UP000003448"/>
    </source>
</evidence>
<dbReference type="EMBL" id="CAIE01000039">
    <property type="protein sequence ID" value="CCH20380.1"/>
    <property type="molecule type" value="Genomic_DNA"/>
</dbReference>
<dbReference type="AlphaFoldDB" id="I0L983"/>
<dbReference type="SUPFAM" id="SSF53686">
    <property type="entry name" value="Tryptophan synthase beta subunit-like PLP-dependent enzymes"/>
    <property type="match status" value="1"/>
</dbReference>
<name>I0L983_9ACTN</name>
<feature type="domain" description="Tryptophan synthase beta chain-like PALP" evidence="4">
    <location>
        <begin position="69"/>
        <end position="144"/>
    </location>
</feature>
<keyword evidence="5" id="KW-0456">Lyase</keyword>
<sequence length="183" mass="18675">MTDAVRQSTGTAVTALECIRCGAQHPVGDYSLGCPSCAAAGHGSNLFCRYPAEAVRQDQLLPYPVVPDLGQGRTPLFPLPWLDGVLVKNEAANPTGSHKDRFAAMAVTHAKASGYERVVVGSSGNAGLATAAFAAAVGLRAVVAGFTWLPESLAAPRSAVAPCWPPTTSSGDATSSRPATGPS</sequence>
<dbReference type="Pfam" id="PF00291">
    <property type="entry name" value="PALP"/>
    <property type="match status" value="1"/>
</dbReference>
<dbReference type="InterPro" id="IPR001926">
    <property type="entry name" value="TrpB-like_PALP"/>
</dbReference>
<reference evidence="6" key="1">
    <citation type="journal article" date="2012" name="J. Bacteriol.">
        <title>Genome Sequence of Micromonospora lupini Lupac 08, Isolated from Root Nodules of Lupinus angustifolius.</title>
        <authorList>
            <person name="Alonso-Vega P."/>
            <person name="Normand P."/>
            <person name="Bacigalupe R."/>
            <person name="Pujic P."/>
            <person name="Lajus A."/>
            <person name="Vallenet D."/>
            <person name="Carro L."/>
            <person name="Coll P."/>
            <person name="Trujillo M.E."/>
        </authorList>
    </citation>
    <scope>NUCLEOTIDE SEQUENCE [LARGE SCALE GENOMIC DNA]</scope>
    <source>
        <strain evidence="6">Lupac 08</strain>
    </source>
</reference>
<dbReference type="EC" id="4.2.3.1" evidence="5"/>
<dbReference type="GO" id="GO:0004795">
    <property type="term" value="F:threonine synthase activity"/>
    <property type="evidence" value="ECO:0007669"/>
    <property type="project" value="UniProtKB-EC"/>
</dbReference>
<evidence type="ECO:0000256" key="1">
    <source>
        <dbReference type="ARBA" id="ARBA00001933"/>
    </source>
</evidence>
<dbReference type="Gene3D" id="3.40.50.1100">
    <property type="match status" value="2"/>
</dbReference>
<evidence type="ECO:0000256" key="2">
    <source>
        <dbReference type="ARBA" id="ARBA00022898"/>
    </source>
</evidence>
<comment type="cofactor">
    <cofactor evidence="1">
        <name>pyridoxal 5'-phosphate</name>
        <dbReference type="ChEBI" id="CHEBI:597326"/>
    </cofactor>
</comment>
<evidence type="ECO:0000256" key="3">
    <source>
        <dbReference type="SAM" id="MobiDB-lite"/>
    </source>
</evidence>
<evidence type="ECO:0000259" key="4">
    <source>
        <dbReference type="Pfam" id="PF00291"/>
    </source>
</evidence>
<comment type="caution">
    <text evidence="5">The sequence shown here is derived from an EMBL/GenBank/DDBJ whole genome shotgun (WGS) entry which is preliminary data.</text>
</comment>
<dbReference type="eggNOG" id="COG0498">
    <property type="taxonomic scope" value="Bacteria"/>
</dbReference>
<keyword evidence="2" id="KW-0663">Pyridoxal phosphate</keyword>
<accession>I0L983</accession>
<dbReference type="GO" id="GO:1901605">
    <property type="term" value="P:alpha-amino acid metabolic process"/>
    <property type="evidence" value="ECO:0007669"/>
    <property type="project" value="UniProtKB-ARBA"/>
</dbReference>
<dbReference type="STRING" id="1150864.MILUP08_45262"/>
<dbReference type="Proteomes" id="UP000003448">
    <property type="component" value="Unassembled WGS sequence"/>
</dbReference>
<dbReference type="InterPro" id="IPR036052">
    <property type="entry name" value="TrpB-like_PALP_sf"/>
</dbReference>
<organism evidence="5 6">
    <name type="scientific">Micromonospora lupini str. Lupac 08</name>
    <dbReference type="NCBI Taxonomy" id="1150864"/>
    <lineage>
        <taxon>Bacteria</taxon>
        <taxon>Bacillati</taxon>
        <taxon>Actinomycetota</taxon>
        <taxon>Actinomycetes</taxon>
        <taxon>Micromonosporales</taxon>
        <taxon>Micromonosporaceae</taxon>
        <taxon>Micromonospora</taxon>
    </lineage>
</organism>
<feature type="compositionally biased region" description="Polar residues" evidence="3">
    <location>
        <begin position="166"/>
        <end position="183"/>
    </location>
</feature>
<gene>
    <name evidence="5" type="primary">thrC</name>
    <name evidence="5" type="ORF">MILUP08_45262</name>
</gene>
<keyword evidence="6" id="KW-1185">Reference proteome</keyword>
<dbReference type="RefSeq" id="WP_007463271.1">
    <property type="nucleotide sequence ID" value="NZ_HF570108.1"/>
</dbReference>
<proteinExistence type="predicted"/>
<protein>
    <submittedName>
        <fullName evidence="5">Threonine synthase</fullName>
        <ecNumber evidence="5">4.2.3.1</ecNumber>
    </submittedName>
</protein>